<evidence type="ECO:0000256" key="6">
    <source>
        <dbReference type="ARBA" id="ARBA00023170"/>
    </source>
</evidence>
<reference evidence="9 10" key="1">
    <citation type="submission" date="2019-01" db="EMBL/GenBank/DDBJ databases">
        <authorList>
            <person name="Sayadi A."/>
        </authorList>
    </citation>
    <scope>NUCLEOTIDE SEQUENCE [LARGE SCALE GENOMIC DNA]</scope>
</reference>
<dbReference type="OrthoDB" id="8195814at2759"/>
<dbReference type="GO" id="GO:0005886">
    <property type="term" value="C:plasma membrane"/>
    <property type="evidence" value="ECO:0007669"/>
    <property type="project" value="UniProtKB-SubCell"/>
</dbReference>
<dbReference type="SUPFAM" id="SSF53850">
    <property type="entry name" value="Periplasmic binding protein-like II"/>
    <property type="match status" value="1"/>
</dbReference>
<feature type="transmembrane region" description="Helical" evidence="8">
    <location>
        <begin position="182"/>
        <end position="205"/>
    </location>
</feature>
<dbReference type="EMBL" id="CAACVG010006832">
    <property type="protein sequence ID" value="VEN42056.1"/>
    <property type="molecule type" value="Genomic_DNA"/>
</dbReference>
<keyword evidence="5 8" id="KW-0472">Membrane</keyword>
<proteinExistence type="predicted"/>
<keyword evidence="6" id="KW-0675">Receptor</keyword>
<dbReference type="InterPro" id="IPR052192">
    <property type="entry name" value="Insect_Ionotropic_Sensory_Rcpt"/>
</dbReference>
<evidence type="ECO:0000313" key="9">
    <source>
        <dbReference type="EMBL" id="VEN42056.1"/>
    </source>
</evidence>
<keyword evidence="7" id="KW-0325">Glycoprotein</keyword>
<keyword evidence="4 8" id="KW-1133">Transmembrane helix</keyword>
<comment type="subcellular location">
    <subcellularLocation>
        <location evidence="1">Cell membrane</location>
        <topology evidence="1">Multi-pass membrane protein</topology>
    </subcellularLocation>
</comment>
<evidence type="ECO:0000256" key="8">
    <source>
        <dbReference type="SAM" id="Phobius"/>
    </source>
</evidence>
<organism evidence="9 10">
    <name type="scientific">Callosobruchus maculatus</name>
    <name type="common">Southern cowpea weevil</name>
    <name type="synonym">Pulse bruchid</name>
    <dbReference type="NCBI Taxonomy" id="64391"/>
    <lineage>
        <taxon>Eukaryota</taxon>
        <taxon>Metazoa</taxon>
        <taxon>Ecdysozoa</taxon>
        <taxon>Arthropoda</taxon>
        <taxon>Hexapoda</taxon>
        <taxon>Insecta</taxon>
        <taxon>Pterygota</taxon>
        <taxon>Neoptera</taxon>
        <taxon>Endopterygota</taxon>
        <taxon>Coleoptera</taxon>
        <taxon>Polyphaga</taxon>
        <taxon>Cucujiformia</taxon>
        <taxon>Chrysomeloidea</taxon>
        <taxon>Chrysomelidae</taxon>
        <taxon>Bruchinae</taxon>
        <taxon>Bruchini</taxon>
        <taxon>Callosobruchus</taxon>
    </lineage>
</organism>
<name>A0A653C282_CALMS</name>
<keyword evidence="3 8" id="KW-0812">Transmembrane</keyword>
<dbReference type="Proteomes" id="UP000410492">
    <property type="component" value="Unassembled WGS sequence"/>
</dbReference>
<evidence type="ECO:0000256" key="7">
    <source>
        <dbReference type="ARBA" id="ARBA00023180"/>
    </source>
</evidence>
<dbReference type="PANTHER" id="PTHR42643:SF38">
    <property type="entry name" value="IONOTROPIC RECEPTOR 100A"/>
    <property type="match status" value="1"/>
</dbReference>
<evidence type="ECO:0000256" key="2">
    <source>
        <dbReference type="ARBA" id="ARBA00022475"/>
    </source>
</evidence>
<protein>
    <recommendedName>
        <fullName evidence="11">Ionotropic glutamate receptor C-terminal domain-containing protein</fullName>
    </recommendedName>
</protein>
<sequence length="218" mass="24999">MFYNIIIAGIFQGNFVSIFTQTRYSPDINTLEELDASGLKIMTSTLCPLFERNKTIFKRLLKKVIDNPSKRPALEHAAFSRKVAAVERKSDAKVLISQYTSSHGDPLLHIMNECLKTSFVTYVMLKDSPLTVVLNNFLMKIVEGGFIEKWKFDVVNAMVTKKQQEAVARDSPRLLDITDVQIAFYVLFFGYCLGFISFAIEKYLFFKTGKRLQHQFIL</sequence>
<evidence type="ECO:0000256" key="4">
    <source>
        <dbReference type="ARBA" id="ARBA00022989"/>
    </source>
</evidence>
<evidence type="ECO:0000256" key="3">
    <source>
        <dbReference type="ARBA" id="ARBA00022692"/>
    </source>
</evidence>
<keyword evidence="2" id="KW-1003">Cell membrane</keyword>
<evidence type="ECO:0000313" key="10">
    <source>
        <dbReference type="Proteomes" id="UP000410492"/>
    </source>
</evidence>
<accession>A0A653C282</accession>
<evidence type="ECO:0000256" key="5">
    <source>
        <dbReference type="ARBA" id="ARBA00023136"/>
    </source>
</evidence>
<evidence type="ECO:0008006" key="11">
    <source>
        <dbReference type="Google" id="ProtNLM"/>
    </source>
</evidence>
<gene>
    <name evidence="9" type="ORF">CALMAC_LOCUS5673</name>
</gene>
<dbReference type="PANTHER" id="PTHR42643">
    <property type="entry name" value="IONOTROPIC RECEPTOR 20A-RELATED"/>
    <property type="match status" value="1"/>
</dbReference>
<dbReference type="AlphaFoldDB" id="A0A653C282"/>
<evidence type="ECO:0000256" key="1">
    <source>
        <dbReference type="ARBA" id="ARBA00004651"/>
    </source>
</evidence>
<keyword evidence="10" id="KW-1185">Reference proteome</keyword>